<organism evidence="18 19">
    <name type="scientific">Granulibacter bethesdensis</name>
    <dbReference type="NCBI Taxonomy" id="364410"/>
    <lineage>
        <taxon>Bacteria</taxon>
        <taxon>Pseudomonadati</taxon>
        <taxon>Pseudomonadota</taxon>
        <taxon>Alphaproteobacteria</taxon>
        <taxon>Acetobacterales</taxon>
        <taxon>Acetobacteraceae</taxon>
        <taxon>Granulibacter</taxon>
    </lineage>
</organism>
<accession>A0AAC9P998</accession>
<keyword evidence="13" id="KW-0594">Phospholipid biosynthesis</keyword>
<evidence type="ECO:0000256" key="6">
    <source>
        <dbReference type="ARBA" id="ARBA00014944"/>
    </source>
</evidence>
<evidence type="ECO:0000256" key="3">
    <source>
        <dbReference type="ARBA" id="ARBA00005189"/>
    </source>
</evidence>
<feature type="transmembrane region" description="Helical" evidence="17">
    <location>
        <begin position="150"/>
        <end position="167"/>
    </location>
</feature>
<dbReference type="GO" id="GO:0008444">
    <property type="term" value="F:CDP-diacylglycerol-glycerol-3-phosphate 3-phosphatidyltransferase activity"/>
    <property type="evidence" value="ECO:0007669"/>
    <property type="project" value="UniProtKB-EC"/>
</dbReference>
<evidence type="ECO:0000256" key="13">
    <source>
        <dbReference type="ARBA" id="ARBA00023209"/>
    </source>
</evidence>
<gene>
    <name evidence="18" type="ORF">GbCGDNIH9_2036</name>
</gene>
<dbReference type="InterPro" id="IPR004570">
    <property type="entry name" value="Phosphatidylglycerol_P_synth"/>
</dbReference>
<name>A0AAC9P998_9PROT</name>
<evidence type="ECO:0000256" key="16">
    <source>
        <dbReference type="RuleBase" id="RU003750"/>
    </source>
</evidence>
<dbReference type="EMBL" id="CP018191">
    <property type="protein sequence ID" value="APH55353.1"/>
    <property type="molecule type" value="Genomic_DNA"/>
</dbReference>
<proteinExistence type="inferred from homology"/>
<evidence type="ECO:0000313" key="19">
    <source>
        <dbReference type="Proteomes" id="UP000182373"/>
    </source>
</evidence>
<dbReference type="PANTHER" id="PTHR14269:SF62">
    <property type="entry name" value="CDP-DIACYLGLYCEROL--GLYCEROL-3-PHOSPHATE 3-PHOSPHATIDYLTRANSFERASE 1, CHLOROPLASTIC"/>
    <property type="match status" value="1"/>
</dbReference>
<dbReference type="GO" id="GO:0046474">
    <property type="term" value="P:glycerophospholipid biosynthetic process"/>
    <property type="evidence" value="ECO:0007669"/>
    <property type="project" value="TreeGrafter"/>
</dbReference>
<keyword evidence="8 16" id="KW-0808">Transferase</keyword>
<feature type="transmembrane region" description="Helical" evidence="17">
    <location>
        <begin position="95"/>
        <end position="115"/>
    </location>
</feature>
<evidence type="ECO:0000256" key="9">
    <source>
        <dbReference type="ARBA" id="ARBA00022692"/>
    </source>
</evidence>
<evidence type="ECO:0000256" key="12">
    <source>
        <dbReference type="ARBA" id="ARBA00023136"/>
    </source>
</evidence>
<dbReference type="AlphaFoldDB" id="A0AAC9P998"/>
<keyword evidence="11" id="KW-0443">Lipid metabolism</keyword>
<dbReference type="InterPro" id="IPR043130">
    <property type="entry name" value="CDP-OH_PTrfase_TM_dom"/>
</dbReference>
<evidence type="ECO:0000256" key="14">
    <source>
        <dbReference type="ARBA" id="ARBA00023264"/>
    </source>
</evidence>
<feature type="transmembrane region" description="Helical" evidence="17">
    <location>
        <begin position="179"/>
        <end position="198"/>
    </location>
</feature>
<sequence>MPEGSFPPDRHTPGHGGNMLPPPDHALFTLPNIITFGRLCAVPFAVWLVLRHDFAAAFWLFVAAGLSDAIDGWLARRRGPTVVGAALDPVADKALLVGMYVMLSIVGLLPDWLAILVVFRDILILGGIVVLTTIGQDVAISPLYVSKLNTTLQIILVAFLLATAAFAPPEASLVAATNTVLVVLVALSTLASGAAYVWTACHPR</sequence>
<dbReference type="PROSITE" id="PS00379">
    <property type="entry name" value="CDP_ALCOHOL_P_TRANSF"/>
    <property type="match status" value="1"/>
</dbReference>
<dbReference type="EC" id="2.7.8.5" evidence="5"/>
<dbReference type="InterPro" id="IPR048254">
    <property type="entry name" value="CDP_ALCOHOL_P_TRANSF_CS"/>
</dbReference>
<evidence type="ECO:0000256" key="10">
    <source>
        <dbReference type="ARBA" id="ARBA00022989"/>
    </source>
</evidence>
<evidence type="ECO:0000313" key="18">
    <source>
        <dbReference type="EMBL" id="APH55353.1"/>
    </source>
</evidence>
<dbReference type="InterPro" id="IPR050324">
    <property type="entry name" value="CDP-alcohol_PTase-I"/>
</dbReference>
<evidence type="ECO:0000256" key="15">
    <source>
        <dbReference type="ARBA" id="ARBA00048586"/>
    </source>
</evidence>
<keyword evidence="10 17" id="KW-1133">Transmembrane helix</keyword>
<evidence type="ECO:0000256" key="2">
    <source>
        <dbReference type="ARBA" id="ARBA00005042"/>
    </source>
</evidence>
<evidence type="ECO:0000256" key="1">
    <source>
        <dbReference type="ARBA" id="ARBA00004141"/>
    </source>
</evidence>
<comment type="subcellular location">
    <subcellularLocation>
        <location evidence="1">Membrane</location>
        <topology evidence="1">Multi-pass membrane protein</topology>
    </subcellularLocation>
</comment>
<keyword evidence="7" id="KW-0444">Lipid biosynthesis</keyword>
<dbReference type="GO" id="GO:0016020">
    <property type="term" value="C:membrane"/>
    <property type="evidence" value="ECO:0007669"/>
    <property type="project" value="UniProtKB-SubCell"/>
</dbReference>
<comment type="pathway">
    <text evidence="3">Lipid metabolism.</text>
</comment>
<keyword evidence="9 17" id="KW-0812">Transmembrane</keyword>
<evidence type="ECO:0000256" key="4">
    <source>
        <dbReference type="ARBA" id="ARBA00010441"/>
    </source>
</evidence>
<keyword evidence="12 17" id="KW-0472">Membrane</keyword>
<comment type="catalytic activity">
    <reaction evidence="15">
        <text>a CDP-1,2-diacyl-sn-glycerol + sn-glycerol 3-phosphate = a 1,2-diacyl-sn-glycero-3-phospho-(1'-sn-glycero-3'-phosphate) + CMP + H(+)</text>
        <dbReference type="Rhea" id="RHEA:12593"/>
        <dbReference type="ChEBI" id="CHEBI:15378"/>
        <dbReference type="ChEBI" id="CHEBI:57597"/>
        <dbReference type="ChEBI" id="CHEBI:58332"/>
        <dbReference type="ChEBI" id="CHEBI:60110"/>
        <dbReference type="ChEBI" id="CHEBI:60377"/>
        <dbReference type="EC" id="2.7.8.5"/>
    </reaction>
</comment>
<dbReference type="InterPro" id="IPR000462">
    <property type="entry name" value="CDP-OH_P_trans"/>
</dbReference>
<dbReference type="Proteomes" id="UP000182373">
    <property type="component" value="Chromosome"/>
</dbReference>
<evidence type="ECO:0000256" key="11">
    <source>
        <dbReference type="ARBA" id="ARBA00023098"/>
    </source>
</evidence>
<comment type="pathway">
    <text evidence="2">Phospholipid metabolism; phosphatidylglycerol biosynthesis; phosphatidylglycerol from CDP-diacylglycerol: step 1/2.</text>
</comment>
<evidence type="ECO:0000256" key="17">
    <source>
        <dbReference type="SAM" id="Phobius"/>
    </source>
</evidence>
<evidence type="ECO:0000256" key="5">
    <source>
        <dbReference type="ARBA" id="ARBA00013170"/>
    </source>
</evidence>
<comment type="similarity">
    <text evidence="4 16">Belongs to the CDP-alcohol phosphatidyltransferase class-I family.</text>
</comment>
<dbReference type="RefSeq" id="WP_081368972.1">
    <property type="nucleotide sequence ID" value="NZ_CP018191.1"/>
</dbReference>
<feature type="transmembrane region" description="Helical" evidence="17">
    <location>
        <begin position="28"/>
        <end position="50"/>
    </location>
</feature>
<dbReference type="PANTHER" id="PTHR14269">
    <property type="entry name" value="CDP-DIACYLGLYCEROL--GLYCEROL-3-PHOSPHATE 3-PHOSPHATIDYLTRANSFERASE-RELATED"/>
    <property type="match status" value="1"/>
</dbReference>
<reference evidence="19" key="1">
    <citation type="submission" date="2016-11" db="EMBL/GenBank/DDBJ databases">
        <title>Comparative genomic and phenotypic analysis of Granulibacter bethesdensis clinical isolates from patients with chronic granulomatous disease.</title>
        <authorList>
            <person name="Zarember K.A."/>
            <person name="Porcella S.F."/>
            <person name="Chu J."/>
            <person name="Ding L."/>
            <person name="Dahlstrom E."/>
            <person name="Barbian K."/>
            <person name="Martens C."/>
            <person name="Sykora L."/>
            <person name="Kramer S."/>
            <person name="Pettinato A.M."/>
            <person name="Hong H."/>
            <person name="Wald G."/>
            <person name="Berg L.J."/>
            <person name="Rogge L.S."/>
            <person name="Greenberg D.E."/>
            <person name="Falcone E.L."/>
            <person name="Neves J.F."/>
            <person name="Simoes M.J."/>
            <person name="Casal M."/>
            <person name="Rodriguez-Lopez F.C."/>
            <person name="Zelazny A."/>
            <person name="Gallin J.I."/>
            <person name="Holland S.M."/>
        </authorList>
    </citation>
    <scope>NUCLEOTIDE SEQUENCE [LARGE SCALE GENOMIC DNA]</scope>
    <source>
        <strain evidence="19">NIH9.1</strain>
    </source>
</reference>
<evidence type="ECO:0000256" key="7">
    <source>
        <dbReference type="ARBA" id="ARBA00022516"/>
    </source>
</evidence>
<dbReference type="PIRSF" id="PIRSF000847">
    <property type="entry name" value="Phos_ph_gly_syn"/>
    <property type="match status" value="1"/>
</dbReference>
<keyword evidence="14" id="KW-1208">Phospholipid metabolism</keyword>
<evidence type="ECO:0000256" key="8">
    <source>
        <dbReference type="ARBA" id="ARBA00022679"/>
    </source>
</evidence>
<feature type="transmembrane region" description="Helical" evidence="17">
    <location>
        <begin position="122"/>
        <end position="144"/>
    </location>
</feature>
<dbReference type="Pfam" id="PF01066">
    <property type="entry name" value="CDP-OH_P_transf"/>
    <property type="match status" value="1"/>
</dbReference>
<feature type="transmembrane region" description="Helical" evidence="17">
    <location>
        <begin position="57"/>
        <end position="75"/>
    </location>
</feature>
<protein>
    <recommendedName>
        <fullName evidence="6">CDP-diacylglycerol--glycerol-3-phosphate 3-phosphatidyltransferase</fullName>
        <ecNumber evidence="5">2.7.8.5</ecNumber>
    </recommendedName>
</protein>
<dbReference type="Gene3D" id="1.20.120.1760">
    <property type="match status" value="1"/>
</dbReference>